<dbReference type="RefSeq" id="WP_015254369.1">
    <property type="nucleotide sequence ID" value="NZ_CAJRAY010000058.1"/>
</dbReference>
<accession>A0ABM8V5M5</accession>
<reference evidence="1 2" key="1">
    <citation type="submission" date="2021-04" db="EMBL/GenBank/DDBJ databases">
        <authorList>
            <person name="Rakotoarivonina H."/>
        </authorList>
    </citation>
    <scope>NUCLEOTIDE SEQUENCE [LARGE SCALE GENOMIC DNA]</scope>
    <source>
        <strain evidence="1 2">XE</strain>
    </source>
</reference>
<protein>
    <submittedName>
        <fullName evidence="1">Uncharacterized protein</fullName>
    </submittedName>
</protein>
<gene>
    <name evidence="1" type="primary">txxe 2436</name>
    <name evidence="1" type="ORF">TXXE_12215</name>
</gene>
<organism evidence="1 2">
    <name type="scientific">Thermobacillus xylanilyticus</name>
    <dbReference type="NCBI Taxonomy" id="76633"/>
    <lineage>
        <taxon>Bacteria</taxon>
        <taxon>Bacillati</taxon>
        <taxon>Bacillota</taxon>
        <taxon>Bacilli</taxon>
        <taxon>Bacillales</taxon>
        <taxon>Paenibacillaceae</taxon>
        <taxon>Thermobacillus</taxon>
    </lineage>
</organism>
<evidence type="ECO:0000313" key="2">
    <source>
        <dbReference type="Proteomes" id="UP000681526"/>
    </source>
</evidence>
<dbReference type="Proteomes" id="UP000681526">
    <property type="component" value="Unassembled WGS sequence"/>
</dbReference>
<proteinExistence type="predicted"/>
<evidence type="ECO:0000313" key="1">
    <source>
        <dbReference type="EMBL" id="CAG5088695.1"/>
    </source>
</evidence>
<comment type="caution">
    <text evidence="1">The sequence shown here is derived from an EMBL/GenBank/DDBJ whole genome shotgun (WGS) entry which is preliminary data.</text>
</comment>
<dbReference type="EMBL" id="CAJRAY010000058">
    <property type="protein sequence ID" value="CAG5088695.1"/>
    <property type="molecule type" value="Genomic_DNA"/>
</dbReference>
<sequence>MKFNILEAEMRRTDDGYVGSVRFEVEGHRHPYEAALHSKDGKDWAYGLFFMNESGSERDIDQVEAYLEENDEAFDRLVDAAWRTLKA</sequence>
<name>A0ABM8V5M5_THEXY</name>
<keyword evidence="2" id="KW-1185">Reference proteome</keyword>